<sequence>MKKGKQVQWMHKVIVGTALFVLGSSLVVGAFENVHIVPEKVHEVR</sequence>
<proteinExistence type="predicted"/>
<name>A0AAW9YSV5_9STAP</name>
<organism evidence="1 2">
    <name type="scientific">Staphylococcus agnetis</name>
    <dbReference type="NCBI Taxonomy" id="985762"/>
    <lineage>
        <taxon>Bacteria</taxon>
        <taxon>Bacillati</taxon>
        <taxon>Bacillota</taxon>
        <taxon>Bacilli</taxon>
        <taxon>Bacillales</taxon>
        <taxon>Staphylococcaceae</taxon>
        <taxon>Staphylococcus</taxon>
    </lineage>
</organism>
<dbReference type="GeneID" id="57692760"/>
<reference evidence="1" key="1">
    <citation type="submission" date="2019-11" db="EMBL/GenBank/DDBJ databases">
        <title>Whole genome comparisons of Staphylococcus agnetis isolates from cattle and chickens.</title>
        <authorList>
            <person name="Rhoads D."/>
            <person name="Shwani A."/>
            <person name="Adkins P."/>
            <person name="Calcutt M."/>
            <person name="Middleton J."/>
        </authorList>
    </citation>
    <scope>NUCLEOTIDE SEQUENCE</scope>
    <source>
        <strain evidence="1">1387</strain>
    </source>
</reference>
<evidence type="ECO:0008006" key="3">
    <source>
        <dbReference type="Google" id="ProtNLM"/>
    </source>
</evidence>
<dbReference type="AlphaFoldDB" id="A0AAW9YSV5"/>
<evidence type="ECO:0000313" key="1">
    <source>
        <dbReference type="EMBL" id="NJI02156.1"/>
    </source>
</evidence>
<dbReference type="Proteomes" id="UP000646308">
    <property type="component" value="Unassembled WGS sequence"/>
</dbReference>
<dbReference type="EMBL" id="WMFL01000060">
    <property type="protein sequence ID" value="NJI02156.1"/>
    <property type="molecule type" value="Genomic_DNA"/>
</dbReference>
<dbReference type="RefSeq" id="WP_156407416.1">
    <property type="nucleotide sequence ID" value="NZ_CP009623.1"/>
</dbReference>
<evidence type="ECO:0000313" key="2">
    <source>
        <dbReference type="Proteomes" id="UP000646308"/>
    </source>
</evidence>
<comment type="caution">
    <text evidence="1">The sequence shown here is derived from an EMBL/GenBank/DDBJ whole genome shotgun (WGS) entry which is preliminary data.</text>
</comment>
<protein>
    <recommendedName>
        <fullName evidence="3">Serine protease</fullName>
    </recommendedName>
</protein>
<accession>A0AAW9YSV5</accession>
<gene>
    <name evidence="1" type="ORF">GLV84_04690</name>
</gene>